<dbReference type="SMART" id="SM00849">
    <property type="entry name" value="Lactamase_B"/>
    <property type="match status" value="1"/>
</dbReference>
<dbReference type="Proteomes" id="UP000242881">
    <property type="component" value="Unassembled WGS sequence"/>
</dbReference>
<dbReference type="CDD" id="cd07743">
    <property type="entry name" value="metallo-hydrolase-like_MBL-fold"/>
    <property type="match status" value="1"/>
</dbReference>
<name>A0A2J6WK83_9BACT</name>
<dbReference type="PANTHER" id="PTHR42951">
    <property type="entry name" value="METALLO-BETA-LACTAMASE DOMAIN-CONTAINING"/>
    <property type="match status" value="1"/>
</dbReference>
<evidence type="ECO:0000259" key="1">
    <source>
        <dbReference type="SMART" id="SM00849"/>
    </source>
</evidence>
<evidence type="ECO:0000313" key="3">
    <source>
        <dbReference type="Proteomes" id="UP000242881"/>
    </source>
</evidence>
<feature type="domain" description="Metallo-beta-lactamase" evidence="1">
    <location>
        <begin position="16"/>
        <end position="198"/>
    </location>
</feature>
<dbReference type="SUPFAM" id="SSF56281">
    <property type="entry name" value="Metallo-hydrolase/oxidoreductase"/>
    <property type="match status" value="1"/>
</dbReference>
<accession>A0A2J6WK83</accession>
<dbReference type="InterPro" id="IPR050855">
    <property type="entry name" value="NDM-1-like"/>
</dbReference>
<dbReference type="InterPro" id="IPR036866">
    <property type="entry name" value="RibonucZ/Hydroxyglut_hydro"/>
</dbReference>
<dbReference type="InterPro" id="IPR001279">
    <property type="entry name" value="Metallo-B-lactamas"/>
</dbReference>
<dbReference type="AlphaFoldDB" id="A0A2J6WK83"/>
<reference evidence="2 3" key="1">
    <citation type="submission" date="2018-01" db="EMBL/GenBank/DDBJ databases">
        <title>Metagenomic assembled genomes from two thermal pools in the Uzon Caldera, Kamchatka, Russia.</title>
        <authorList>
            <person name="Wilkins L."/>
            <person name="Ettinger C."/>
        </authorList>
    </citation>
    <scope>NUCLEOTIDE SEQUENCE [LARGE SCALE GENOMIC DNA]</scope>
    <source>
        <strain evidence="2">ZAV-05</strain>
    </source>
</reference>
<dbReference type="Pfam" id="PF00753">
    <property type="entry name" value="Lactamase_B"/>
    <property type="match status" value="1"/>
</dbReference>
<evidence type="ECO:0000313" key="2">
    <source>
        <dbReference type="EMBL" id="PMP70784.1"/>
    </source>
</evidence>
<gene>
    <name evidence="2" type="ORF">C0187_04970</name>
</gene>
<dbReference type="EMBL" id="PNIN01000049">
    <property type="protein sequence ID" value="PMP70784.1"/>
    <property type="molecule type" value="Genomic_DNA"/>
</dbReference>
<organism evidence="2 3">
    <name type="scientific">Calditerrivibrio nitroreducens</name>
    <dbReference type="NCBI Taxonomy" id="477976"/>
    <lineage>
        <taxon>Bacteria</taxon>
        <taxon>Pseudomonadati</taxon>
        <taxon>Deferribacterota</taxon>
        <taxon>Deferribacteres</taxon>
        <taxon>Deferribacterales</taxon>
        <taxon>Calditerrivibrionaceae</taxon>
    </lineage>
</organism>
<proteinExistence type="predicted"/>
<protein>
    <recommendedName>
        <fullName evidence="1">Metallo-beta-lactamase domain-containing protein</fullName>
    </recommendedName>
</protein>
<comment type="caution">
    <text evidence="2">The sequence shown here is derived from an EMBL/GenBank/DDBJ whole genome shotgun (WGS) entry which is preliminary data.</text>
</comment>
<dbReference type="Gene3D" id="3.60.15.10">
    <property type="entry name" value="Ribonuclease Z/Hydroxyacylglutathione hydrolase-like"/>
    <property type="match status" value="1"/>
</dbReference>
<dbReference type="PANTHER" id="PTHR42951:SF14">
    <property type="entry name" value="METALLO-BETA-LACTAMASE SUPERFAMILY PROTEIN"/>
    <property type="match status" value="1"/>
</dbReference>
<sequence length="287" mass="32757">MIHYISNKVFTLDLGPNMVMGFDEGDNVILFDTGIDDSIGRKIDKFIGKRVSLIVNSHSHADHIGGNSYFQKKYNSKVFAEPGELSFINNTELETSLLNGGFWEYMLADKFLKAKGSIPEPIDKGFLSTKGIEVLDLPGHSPSLIGLKIDKIVYLGDALFSGEVIKKYGVLYLYDVDRFEKSLSKIEELTFEKAVICHKGLYDKEVILDLIHINRNHTETMKSLILENLQFNTDYEITEKIIHKLSIEPNLTIYMLILSTMRSYLSFLQKTGAVEMVFDRGVRWKRR</sequence>